<proteinExistence type="predicted"/>
<gene>
    <name evidence="1" type="ORF">B1A_03847</name>
</gene>
<comment type="caution">
    <text evidence="1">The sequence shown here is derived from an EMBL/GenBank/DDBJ whole genome shotgun (WGS) entry which is preliminary data.</text>
</comment>
<feature type="non-terminal residue" evidence="1">
    <location>
        <position position="48"/>
    </location>
</feature>
<sequence>MTMQPKYRELLLDEDVRRWFENLKAKSVLTATVALRNLGHYCELTETI</sequence>
<dbReference type="AlphaFoldDB" id="T1D2J5"/>
<organism evidence="1">
    <name type="scientific">mine drainage metagenome</name>
    <dbReference type="NCBI Taxonomy" id="410659"/>
    <lineage>
        <taxon>unclassified sequences</taxon>
        <taxon>metagenomes</taxon>
        <taxon>ecological metagenomes</taxon>
    </lineage>
</organism>
<name>T1D2J5_9ZZZZ</name>
<reference evidence="1" key="2">
    <citation type="journal article" date="2014" name="ISME J.">
        <title>Microbial stratification in low pH oxic and suboxic macroscopic growths along an acid mine drainage.</title>
        <authorList>
            <person name="Mendez-Garcia C."/>
            <person name="Mesa V."/>
            <person name="Sprenger R.R."/>
            <person name="Richter M."/>
            <person name="Diez M.S."/>
            <person name="Solano J."/>
            <person name="Bargiela R."/>
            <person name="Golyshina O.V."/>
            <person name="Manteca A."/>
            <person name="Ramos J.L."/>
            <person name="Gallego J.R."/>
            <person name="Llorente I."/>
            <person name="Martins Dos Santos V.A."/>
            <person name="Jensen O.N."/>
            <person name="Pelaez A.I."/>
            <person name="Sanchez J."/>
            <person name="Ferrer M."/>
        </authorList>
    </citation>
    <scope>NUCLEOTIDE SEQUENCE</scope>
</reference>
<protein>
    <submittedName>
        <fullName evidence="1">Integrase/recombinase</fullName>
    </submittedName>
</protein>
<evidence type="ECO:0000313" key="1">
    <source>
        <dbReference type="EMBL" id="EQD75679.1"/>
    </source>
</evidence>
<accession>T1D2J5</accession>
<dbReference type="EMBL" id="AUZX01002810">
    <property type="protein sequence ID" value="EQD75679.1"/>
    <property type="molecule type" value="Genomic_DNA"/>
</dbReference>
<reference evidence="1" key="1">
    <citation type="submission" date="2013-08" db="EMBL/GenBank/DDBJ databases">
        <authorList>
            <person name="Mendez C."/>
            <person name="Richter M."/>
            <person name="Ferrer M."/>
            <person name="Sanchez J."/>
        </authorList>
    </citation>
    <scope>NUCLEOTIDE SEQUENCE</scope>
</reference>